<proteinExistence type="inferred from homology"/>
<comment type="caution">
    <text evidence="3">The sequence shown here is derived from an EMBL/GenBank/DDBJ whole genome shotgun (WGS) entry which is preliminary data.</text>
</comment>
<evidence type="ECO:0000313" key="3">
    <source>
        <dbReference type="EMBL" id="RAK53567.1"/>
    </source>
</evidence>
<dbReference type="AlphaFoldDB" id="A0A328AGC1"/>
<dbReference type="RefSeq" id="WP_111527319.1">
    <property type="nucleotide sequence ID" value="NZ_JBHRSG010000005.1"/>
</dbReference>
<evidence type="ECO:0000256" key="1">
    <source>
        <dbReference type="ARBA" id="ARBA00005701"/>
    </source>
</evidence>
<sequence length="64" mass="6842">MKDAPPNAAPGKALSPEALRALEEAAQRKAAEAKSELAPEVRGPRGPEPTRFGDWERKGIASDF</sequence>
<evidence type="ECO:0000256" key="2">
    <source>
        <dbReference type="SAM" id="MobiDB-lite"/>
    </source>
</evidence>
<organism evidence="3 4">
    <name type="scientific">Phenylobacterium soli</name>
    <dbReference type="NCBI Taxonomy" id="2170551"/>
    <lineage>
        <taxon>Bacteria</taxon>
        <taxon>Pseudomonadati</taxon>
        <taxon>Pseudomonadota</taxon>
        <taxon>Alphaproteobacteria</taxon>
        <taxon>Caulobacterales</taxon>
        <taxon>Caulobacteraceae</taxon>
        <taxon>Phenylobacterium</taxon>
    </lineage>
</organism>
<protein>
    <submittedName>
        <fullName evidence="3">DUF1674 domain-containing protein</fullName>
    </submittedName>
</protein>
<keyword evidence="4" id="KW-1185">Reference proteome</keyword>
<dbReference type="Proteomes" id="UP000249254">
    <property type="component" value="Unassembled WGS sequence"/>
</dbReference>
<name>A0A328AGC1_9CAUL</name>
<dbReference type="InterPro" id="IPR012875">
    <property type="entry name" value="SDHF4"/>
</dbReference>
<feature type="region of interest" description="Disordered" evidence="2">
    <location>
        <begin position="24"/>
        <end position="64"/>
    </location>
</feature>
<comment type="similarity">
    <text evidence="1">Belongs to the SDHAF4 family.</text>
</comment>
<dbReference type="PANTHER" id="PTHR28524">
    <property type="entry name" value="SUCCINATE DEHYDROGENASE ASSEMBLY FACTOR 4, MITOCHONDRIAL"/>
    <property type="match status" value="1"/>
</dbReference>
<feature type="compositionally biased region" description="Basic and acidic residues" evidence="2">
    <location>
        <begin position="51"/>
        <end position="64"/>
    </location>
</feature>
<dbReference type="EMBL" id="QFYQ01000001">
    <property type="protein sequence ID" value="RAK53567.1"/>
    <property type="molecule type" value="Genomic_DNA"/>
</dbReference>
<reference evidence="4" key="1">
    <citation type="submission" date="2018-05" db="EMBL/GenBank/DDBJ databases">
        <authorList>
            <person name="Li X."/>
        </authorList>
    </citation>
    <scope>NUCLEOTIDE SEQUENCE [LARGE SCALE GENOMIC DNA]</scope>
    <source>
        <strain evidence="4">LX32</strain>
    </source>
</reference>
<gene>
    <name evidence="3" type="ORF">DJ017_03005</name>
</gene>
<dbReference type="Pfam" id="PF07896">
    <property type="entry name" value="DUF1674"/>
    <property type="match status" value="1"/>
</dbReference>
<evidence type="ECO:0000313" key="4">
    <source>
        <dbReference type="Proteomes" id="UP000249254"/>
    </source>
</evidence>
<feature type="compositionally biased region" description="Basic and acidic residues" evidence="2">
    <location>
        <begin position="24"/>
        <end position="45"/>
    </location>
</feature>
<dbReference type="PANTHER" id="PTHR28524:SF3">
    <property type="entry name" value="SUCCINATE DEHYDROGENASE ASSEMBLY FACTOR 4, MITOCHONDRIAL"/>
    <property type="match status" value="1"/>
</dbReference>
<accession>A0A328AGC1</accession>